<gene>
    <name evidence="3" type="ORF">FMUND_11016</name>
</gene>
<dbReference type="OrthoDB" id="3945378at2759"/>
<protein>
    <submittedName>
        <fullName evidence="3">Uncharacterized protein</fullName>
    </submittedName>
</protein>
<feature type="transmembrane region" description="Helical" evidence="1">
    <location>
        <begin position="38"/>
        <end position="60"/>
    </location>
</feature>
<feature type="transmembrane region" description="Helical" evidence="1">
    <location>
        <begin position="208"/>
        <end position="233"/>
    </location>
</feature>
<comment type="caution">
    <text evidence="3">The sequence shown here is derived from an EMBL/GenBank/DDBJ whole genome shotgun (WGS) entry which is preliminary data.</text>
</comment>
<feature type="transmembrane region" description="Helical" evidence="1">
    <location>
        <begin position="245"/>
        <end position="263"/>
    </location>
</feature>
<dbReference type="AlphaFoldDB" id="A0A8H5YA82"/>
<feature type="transmembrane region" description="Helical" evidence="1">
    <location>
        <begin position="90"/>
        <end position="111"/>
    </location>
</feature>
<feature type="transmembrane region" description="Helical" evidence="1">
    <location>
        <begin position="67"/>
        <end position="84"/>
    </location>
</feature>
<dbReference type="EMBL" id="JAAOAN010000416">
    <property type="protein sequence ID" value="KAF5707582.1"/>
    <property type="molecule type" value="Genomic_DNA"/>
</dbReference>
<accession>A0A8H5YA82</accession>
<keyword evidence="1" id="KW-0472">Membrane</keyword>
<proteinExistence type="predicted"/>
<keyword evidence="2" id="KW-0732">Signal</keyword>
<feature type="transmembrane region" description="Helical" evidence="1">
    <location>
        <begin position="178"/>
        <end position="196"/>
    </location>
</feature>
<keyword evidence="1" id="KW-1133">Transmembrane helix</keyword>
<evidence type="ECO:0000313" key="3">
    <source>
        <dbReference type="EMBL" id="KAF5707582.1"/>
    </source>
</evidence>
<keyword evidence="4" id="KW-1185">Reference proteome</keyword>
<evidence type="ECO:0000313" key="4">
    <source>
        <dbReference type="Proteomes" id="UP000544331"/>
    </source>
</evidence>
<reference evidence="3 4" key="1">
    <citation type="submission" date="2020-05" db="EMBL/GenBank/DDBJ databases">
        <title>Identification and distribution of gene clusters putatively required for synthesis of sphingolipid metabolism inhibitors in phylogenetically diverse species of the filamentous fungus Fusarium.</title>
        <authorList>
            <person name="Kim H.-S."/>
            <person name="Busman M."/>
            <person name="Brown D.W."/>
            <person name="Divon H."/>
            <person name="Uhlig S."/>
            <person name="Proctor R.H."/>
        </authorList>
    </citation>
    <scope>NUCLEOTIDE SEQUENCE [LARGE SCALE GENOMIC DNA]</scope>
    <source>
        <strain evidence="3 4">NRRL 66235</strain>
    </source>
</reference>
<sequence>MLFPLAIIISGLGSVAAKTAYADDDPNSCKIIGDPNMYGLGIRIGLYLHYLAVVLAALLAPDQVKKICLTFCAIGFVSLAGVYRNASNGAFIALEWQIMLLLTLSLGWATFNFNPTARNVDLEDFRMWHCIIPPSGGKLKRSYHGPFGILNLLFAIYLSSVAYMYWKGNYIGRKEGCEVKIFVWIFFYGFWVNLYNPKWVIFAKICGVAAVFLALMITVCAFAMLLGVGFFRILREEDGGRPSRWSIGVCTAAQVYAGMWIILQVELTLKNNKVDLSQIPLHTTGQLIPLLMGIMMG</sequence>
<evidence type="ECO:0000256" key="1">
    <source>
        <dbReference type="SAM" id="Phobius"/>
    </source>
</evidence>
<dbReference type="Proteomes" id="UP000544331">
    <property type="component" value="Unassembled WGS sequence"/>
</dbReference>
<feature type="signal peptide" evidence="2">
    <location>
        <begin position="1"/>
        <end position="17"/>
    </location>
</feature>
<organism evidence="3 4">
    <name type="scientific">Fusarium mundagurra</name>
    <dbReference type="NCBI Taxonomy" id="1567541"/>
    <lineage>
        <taxon>Eukaryota</taxon>
        <taxon>Fungi</taxon>
        <taxon>Dikarya</taxon>
        <taxon>Ascomycota</taxon>
        <taxon>Pezizomycotina</taxon>
        <taxon>Sordariomycetes</taxon>
        <taxon>Hypocreomycetidae</taxon>
        <taxon>Hypocreales</taxon>
        <taxon>Nectriaceae</taxon>
        <taxon>Fusarium</taxon>
        <taxon>Fusarium fujikuroi species complex</taxon>
    </lineage>
</organism>
<evidence type="ECO:0000256" key="2">
    <source>
        <dbReference type="SAM" id="SignalP"/>
    </source>
</evidence>
<feature type="chain" id="PRO_5034137631" evidence="2">
    <location>
        <begin position="18"/>
        <end position="297"/>
    </location>
</feature>
<keyword evidence="1" id="KW-0812">Transmembrane</keyword>
<feature type="transmembrane region" description="Helical" evidence="1">
    <location>
        <begin position="147"/>
        <end position="166"/>
    </location>
</feature>
<name>A0A8H5YA82_9HYPO</name>